<dbReference type="Proteomes" id="UP000324800">
    <property type="component" value="Unassembled WGS sequence"/>
</dbReference>
<dbReference type="EMBL" id="SNRW01001029">
    <property type="protein sequence ID" value="KAA6398125.1"/>
    <property type="molecule type" value="Genomic_DNA"/>
</dbReference>
<gene>
    <name evidence="1" type="ORF">EZS28_006345</name>
</gene>
<organism evidence="1 2">
    <name type="scientific">Streblomastix strix</name>
    <dbReference type="NCBI Taxonomy" id="222440"/>
    <lineage>
        <taxon>Eukaryota</taxon>
        <taxon>Metamonada</taxon>
        <taxon>Preaxostyla</taxon>
        <taxon>Oxymonadida</taxon>
        <taxon>Streblomastigidae</taxon>
        <taxon>Streblomastix</taxon>
    </lineage>
</organism>
<proteinExistence type="predicted"/>
<sequence>MITLKQQEIELLKIISKFKDKEDDEGRTNAINSGVTEELSNIFETRDLSSITHPYIYSFFCITFSYPWELRNQIYIKKNPYPGLFRLFDHQENEVIRLAIRSIASILLCGLLDIIDSEPNLHFESIQSFNGINKLFSLFKETKDKQTKDVSSICIGRLFHVKQIPDKNITQEVISHLKSIINDTDDWTKISSIKAIQYLALNQVNKIEIEKEGFKIPQ</sequence>
<reference evidence="1 2" key="1">
    <citation type="submission" date="2019-03" db="EMBL/GenBank/DDBJ databases">
        <title>Single cell metagenomics reveals metabolic interactions within the superorganism composed of flagellate Streblomastix strix and complex community of Bacteroidetes bacteria on its surface.</title>
        <authorList>
            <person name="Treitli S.C."/>
            <person name="Kolisko M."/>
            <person name="Husnik F."/>
            <person name="Keeling P."/>
            <person name="Hampl V."/>
        </authorList>
    </citation>
    <scope>NUCLEOTIDE SEQUENCE [LARGE SCALE GENOMIC DNA]</scope>
    <source>
        <strain evidence="1">ST1C</strain>
    </source>
</reference>
<accession>A0A5J4WUM3</accession>
<comment type="caution">
    <text evidence="1">The sequence shown here is derived from an EMBL/GenBank/DDBJ whole genome shotgun (WGS) entry which is preliminary data.</text>
</comment>
<evidence type="ECO:0000313" key="1">
    <source>
        <dbReference type="EMBL" id="KAA6398125.1"/>
    </source>
</evidence>
<dbReference type="InterPro" id="IPR011989">
    <property type="entry name" value="ARM-like"/>
</dbReference>
<evidence type="ECO:0000313" key="2">
    <source>
        <dbReference type="Proteomes" id="UP000324800"/>
    </source>
</evidence>
<protein>
    <submittedName>
        <fullName evidence="1">Uncharacterized protein</fullName>
    </submittedName>
</protein>
<dbReference type="InterPro" id="IPR016024">
    <property type="entry name" value="ARM-type_fold"/>
</dbReference>
<dbReference type="AlphaFoldDB" id="A0A5J4WUM3"/>
<dbReference type="SUPFAM" id="SSF48371">
    <property type="entry name" value="ARM repeat"/>
    <property type="match status" value="1"/>
</dbReference>
<dbReference type="Gene3D" id="1.25.10.10">
    <property type="entry name" value="Leucine-rich Repeat Variant"/>
    <property type="match status" value="1"/>
</dbReference>
<name>A0A5J4WUM3_9EUKA</name>